<evidence type="ECO:0000256" key="4">
    <source>
        <dbReference type="ARBA" id="ARBA00022741"/>
    </source>
</evidence>
<dbReference type="FunFam" id="3.40.50.300:FF:000212">
    <property type="entry name" value="Adenylyl-sulfate kinase"/>
    <property type="match status" value="1"/>
</dbReference>
<keyword evidence="3 7" id="KW-0808">Transferase</keyword>
<feature type="active site" description="Phosphoserine intermediate" evidence="7">
    <location>
        <position position="105"/>
    </location>
</feature>
<evidence type="ECO:0000256" key="3">
    <source>
        <dbReference type="ARBA" id="ARBA00022679"/>
    </source>
</evidence>
<comment type="similarity">
    <text evidence="7 8">Belongs to the APS kinase family.</text>
</comment>
<reference evidence="11" key="1">
    <citation type="submission" date="2017-09" db="EMBL/GenBank/DDBJ databases">
        <authorList>
            <person name="Varghese N."/>
            <person name="Submissions S."/>
        </authorList>
    </citation>
    <scope>NUCLEOTIDE SEQUENCE [LARGE SCALE GENOMIC DNA]</scope>
    <source>
        <strain evidence="11">CGMCC 1.12641</strain>
    </source>
</reference>
<comment type="pathway">
    <text evidence="7 8">Sulfur metabolism; hydrogen sulfide biosynthesis; sulfite from sulfate: step 2/3.</text>
</comment>
<evidence type="ECO:0000256" key="5">
    <source>
        <dbReference type="ARBA" id="ARBA00022777"/>
    </source>
</evidence>
<evidence type="ECO:0000256" key="6">
    <source>
        <dbReference type="ARBA" id="ARBA00022840"/>
    </source>
</evidence>
<feature type="binding site" evidence="7">
    <location>
        <begin position="31"/>
        <end position="38"/>
    </location>
    <ligand>
        <name>ATP</name>
        <dbReference type="ChEBI" id="CHEBI:30616"/>
    </ligand>
</feature>
<gene>
    <name evidence="7" type="primary">cysC</name>
    <name evidence="10" type="ORF">SAMN06296241_1900</name>
</gene>
<comment type="function">
    <text evidence="7 8">Catalyzes the synthesis of activated sulfate.</text>
</comment>
<evidence type="ECO:0000256" key="1">
    <source>
        <dbReference type="ARBA" id="ARBA00001823"/>
    </source>
</evidence>
<dbReference type="GO" id="GO:0005737">
    <property type="term" value="C:cytoplasm"/>
    <property type="evidence" value="ECO:0007669"/>
    <property type="project" value="TreeGrafter"/>
</dbReference>
<evidence type="ECO:0000259" key="9">
    <source>
        <dbReference type="Pfam" id="PF01583"/>
    </source>
</evidence>
<dbReference type="EMBL" id="OCMF01000002">
    <property type="protein sequence ID" value="SOC80351.1"/>
    <property type="molecule type" value="Genomic_DNA"/>
</dbReference>
<dbReference type="Pfam" id="PF01583">
    <property type="entry name" value="APS_kinase"/>
    <property type="match status" value="1"/>
</dbReference>
<keyword evidence="6 7" id="KW-0067">ATP-binding</keyword>
<evidence type="ECO:0000313" key="10">
    <source>
        <dbReference type="EMBL" id="SOC80351.1"/>
    </source>
</evidence>
<name>A0A285X4U4_9FLAO</name>
<keyword evidence="11" id="KW-1185">Reference proteome</keyword>
<accession>A0A285X4U4</accession>
<dbReference type="HAMAP" id="MF_00065">
    <property type="entry name" value="Adenylyl_sulf_kinase"/>
    <property type="match status" value="1"/>
</dbReference>
<dbReference type="NCBIfam" id="NF003013">
    <property type="entry name" value="PRK03846.1"/>
    <property type="match status" value="1"/>
</dbReference>
<keyword evidence="4 7" id="KW-0547">Nucleotide-binding</keyword>
<dbReference type="GO" id="GO:0070814">
    <property type="term" value="P:hydrogen sulfide biosynthetic process"/>
    <property type="evidence" value="ECO:0007669"/>
    <property type="project" value="UniProtKB-UniRule"/>
</dbReference>
<evidence type="ECO:0000256" key="2">
    <source>
        <dbReference type="ARBA" id="ARBA00012121"/>
    </source>
</evidence>
<dbReference type="NCBIfam" id="TIGR00455">
    <property type="entry name" value="apsK"/>
    <property type="match status" value="1"/>
</dbReference>
<organism evidence="10 11">
    <name type="scientific">Salinimicrobium sediminis</name>
    <dbReference type="NCBI Taxonomy" id="1343891"/>
    <lineage>
        <taxon>Bacteria</taxon>
        <taxon>Pseudomonadati</taxon>
        <taxon>Bacteroidota</taxon>
        <taxon>Flavobacteriia</taxon>
        <taxon>Flavobacteriales</taxon>
        <taxon>Flavobacteriaceae</taxon>
        <taxon>Salinimicrobium</taxon>
    </lineage>
</organism>
<proteinExistence type="inferred from homology"/>
<dbReference type="InterPro" id="IPR050512">
    <property type="entry name" value="Sulf_AdTrans/APS_kinase"/>
</dbReference>
<dbReference type="PANTHER" id="PTHR42700">
    <property type="entry name" value="SULFATE ADENYLYLTRANSFERASE"/>
    <property type="match status" value="1"/>
</dbReference>
<dbReference type="SUPFAM" id="SSF52540">
    <property type="entry name" value="P-loop containing nucleoside triphosphate hydrolases"/>
    <property type="match status" value="1"/>
</dbReference>
<evidence type="ECO:0000313" key="11">
    <source>
        <dbReference type="Proteomes" id="UP000219193"/>
    </source>
</evidence>
<sequence length="198" mass="22678">MPNIIKHKYHISREDRSKKNGHTSLVLWFTGLSGSGKSTIASKLEERLFKQGVQTYALDGDNIRSGLNKGLGFSREDRFENNRRISEVAKLFMDAGMLTITAFISPLKEDRDQAKNIIGRENFLEIFVNTPLEICEKRDVKGFYAKARAGEIKNFTGISAPYEVPETPDFEIKTEEESVEESVERLLKFLEQKILYHE</sequence>
<dbReference type="OrthoDB" id="9804504at2"/>
<dbReference type="Proteomes" id="UP000219193">
    <property type="component" value="Unassembled WGS sequence"/>
</dbReference>
<dbReference type="GO" id="GO:0004020">
    <property type="term" value="F:adenylylsulfate kinase activity"/>
    <property type="evidence" value="ECO:0007669"/>
    <property type="project" value="UniProtKB-UniRule"/>
</dbReference>
<protein>
    <recommendedName>
        <fullName evidence="2 7">Adenylyl-sulfate kinase</fullName>
        <ecNumber evidence="2 7">2.7.1.25</ecNumber>
    </recommendedName>
    <alternativeName>
        <fullName evidence="7">APS kinase</fullName>
    </alternativeName>
    <alternativeName>
        <fullName evidence="7">ATP adenosine-5'-phosphosulfate 3'-phosphotransferase</fullName>
    </alternativeName>
    <alternativeName>
        <fullName evidence="7">Adenosine-5'-phosphosulfate kinase</fullName>
    </alternativeName>
</protein>
<dbReference type="AlphaFoldDB" id="A0A285X4U4"/>
<keyword evidence="7" id="KW-0597">Phosphoprotein</keyword>
<dbReference type="PANTHER" id="PTHR42700:SF1">
    <property type="entry name" value="SULFATE ADENYLYLTRANSFERASE"/>
    <property type="match status" value="1"/>
</dbReference>
<feature type="domain" description="APS kinase" evidence="9">
    <location>
        <begin position="24"/>
        <end position="172"/>
    </location>
</feature>
<keyword evidence="5 7" id="KW-0418">Kinase</keyword>
<dbReference type="InterPro" id="IPR059117">
    <property type="entry name" value="APS_kinase_dom"/>
</dbReference>
<dbReference type="CDD" id="cd02027">
    <property type="entry name" value="APSK"/>
    <property type="match status" value="1"/>
</dbReference>
<evidence type="ECO:0000256" key="7">
    <source>
        <dbReference type="HAMAP-Rule" id="MF_00065"/>
    </source>
</evidence>
<dbReference type="EC" id="2.7.1.25" evidence="2 7"/>
<dbReference type="GO" id="GO:0004781">
    <property type="term" value="F:sulfate adenylyltransferase (ATP) activity"/>
    <property type="evidence" value="ECO:0007669"/>
    <property type="project" value="TreeGrafter"/>
</dbReference>
<dbReference type="GO" id="GO:0019379">
    <property type="term" value="P:sulfate assimilation, phosphoadenylyl sulfate reduction by phosphoadenylyl-sulfate reductase (thioredoxin)"/>
    <property type="evidence" value="ECO:0007669"/>
    <property type="project" value="TreeGrafter"/>
</dbReference>
<dbReference type="RefSeq" id="WP_097056132.1">
    <property type="nucleotide sequence ID" value="NZ_OCMF01000002.1"/>
</dbReference>
<dbReference type="UniPathway" id="UPA00140">
    <property type="reaction ID" value="UER00205"/>
</dbReference>
<dbReference type="Gene3D" id="3.40.50.300">
    <property type="entry name" value="P-loop containing nucleotide triphosphate hydrolases"/>
    <property type="match status" value="1"/>
</dbReference>
<dbReference type="GO" id="GO:0005524">
    <property type="term" value="F:ATP binding"/>
    <property type="evidence" value="ECO:0007669"/>
    <property type="project" value="UniProtKB-UniRule"/>
</dbReference>
<dbReference type="GO" id="GO:0010134">
    <property type="term" value="P:sulfate assimilation via adenylyl sulfate reduction"/>
    <property type="evidence" value="ECO:0007669"/>
    <property type="project" value="TreeGrafter"/>
</dbReference>
<evidence type="ECO:0000256" key="8">
    <source>
        <dbReference type="RuleBase" id="RU004347"/>
    </source>
</evidence>
<dbReference type="InterPro" id="IPR027417">
    <property type="entry name" value="P-loop_NTPase"/>
</dbReference>
<dbReference type="InterPro" id="IPR002891">
    <property type="entry name" value="APS"/>
</dbReference>
<comment type="catalytic activity">
    <reaction evidence="1 7 8">
        <text>adenosine 5'-phosphosulfate + ATP = 3'-phosphoadenylyl sulfate + ADP + H(+)</text>
        <dbReference type="Rhea" id="RHEA:24152"/>
        <dbReference type="ChEBI" id="CHEBI:15378"/>
        <dbReference type="ChEBI" id="CHEBI:30616"/>
        <dbReference type="ChEBI" id="CHEBI:58243"/>
        <dbReference type="ChEBI" id="CHEBI:58339"/>
        <dbReference type="ChEBI" id="CHEBI:456216"/>
        <dbReference type="EC" id="2.7.1.25"/>
    </reaction>
</comment>